<keyword evidence="2" id="KW-1185">Reference proteome</keyword>
<sequence>MSIRLAGKRASFWIAVGGVALLANFAAELAAQKIPLPGLRKFVAFTHCGPTKGENQ</sequence>
<comment type="caution">
    <text evidence="1">The sequence shown here is derived from an EMBL/GenBank/DDBJ whole genome shotgun (WGS) entry which is preliminary data.</text>
</comment>
<evidence type="ECO:0000313" key="2">
    <source>
        <dbReference type="Proteomes" id="UP001500618"/>
    </source>
</evidence>
<accession>A0ABN2IK61</accession>
<dbReference type="RefSeq" id="WP_163570775.1">
    <property type="nucleotide sequence ID" value="NZ_BAAANY010000031.1"/>
</dbReference>
<gene>
    <name evidence="1" type="ORF">GCM10009765_65160</name>
</gene>
<proteinExistence type="predicted"/>
<reference evidence="1 2" key="1">
    <citation type="journal article" date="2019" name="Int. J. Syst. Evol. Microbiol.">
        <title>The Global Catalogue of Microorganisms (GCM) 10K type strain sequencing project: providing services to taxonomists for standard genome sequencing and annotation.</title>
        <authorList>
            <consortium name="The Broad Institute Genomics Platform"/>
            <consortium name="The Broad Institute Genome Sequencing Center for Infectious Disease"/>
            <person name="Wu L."/>
            <person name="Ma J."/>
        </authorList>
    </citation>
    <scope>NUCLEOTIDE SEQUENCE [LARGE SCALE GENOMIC DNA]</scope>
    <source>
        <strain evidence="1 2">JCM 14718</strain>
    </source>
</reference>
<protein>
    <submittedName>
        <fullName evidence="1">Uncharacterized protein</fullName>
    </submittedName>
</protein>
<organism evidence="1 2">
    <name type="scientific">Fodinicola feengrottensis</name>
    <dbReference type="NCBI Taxonomy" id="435914"/>
    <lineage>
        <taxon>Bacteria</taxon>
        <taxon>Bacillati</taxon>
        <taxon>Actinomycetota</taxon>
        <taxon>Actinomycetes</taxon>
        <taxon>Mycobacteriales</taxon>
        <taxon>Fodinicola</taxon>
    </lineage>
</organism>
<dbReference type="EMBL" id="BAAANY010000031">
    <property type="protein sequence ID" value="GAA1706673.1"/>
    <property type="molecule type" value="Genomic_DNA"/>
</dbReference>
<name>A0ABN2IK61_9ACTN</name>
<dbReference type="Proteomes" id="UP001500618">
    <property type="component" value="Unassembled WGS sequence"/>
</dbReference>
<evidence type="ECO:0000313" key="1">
    <source>
        <dbReference type="EMBL" id="GAA1706673.1"/>
    </source>
</evidence>